<dbReference type="Proteomes" id="UP000252731">
    <property type="component" value="Unassembled WGS sequence"/>
</dbReference>
<organism evidence="1 2">
    <name type="scientific">Cytobacillus firmus</name>
    <name type="common">Bacillus firmus</name>
    <dbReference type="NCBI Taxonomy" id="1399"/>
    <lineage>
        <taxon>Bacteria</taxon>
        <taxon>Bacillati</taxon>
        <taxon>Bacillota</taxon>
        <taxon>Bacilli</taxon>
        <taxon>Bacillales</taxon>
        <taxon>Bacillaceae</taxon>
        <taxon>Cytobacillus</taxon>
    </lineage>
</organism>
<keyword evidence="2" id="KW-1185">Reference proteome</keyword>
<dbReference type="AlphaFoldDB" id="A0A366JIE0"/>
<proteinExistence type="predicted"/>
<gene>
    <name evidence="1" type="ORF">DFO70_12326</name>
</gene>
<dbReference type="EMBL" id="QNSF01000023">
    <property type="protein sequence ID" value="RBP86878.1"/>
    <property type="molecule type" value="Genomic_DNA"/>
</dbReference>
<accession>A0A366JIE0</accession>
<name>A0A366JIE0_CYTFI</name>
<protein>
    <recommendedName>
        <fullName evidence="3">Glyoxalase</fullName>
    </recommendedName>
</protein>
<reference evidence="1 2" key="1">
    <citation type="submission" date="2018-06" db="EMBL/GenBank/DDBJ databases">
        <title>Freshwater and sediment microbial communities from various areas in North America, analyzing microbe dynamics in response to fracking.</title>
        <authorList>
            <person name="Lamendella R."/>
        </authorList>
    </citation>
    <scope>NUCLEOTIDE SEQUENCE [LARGE SCALE GENOMIC DNA]</scope>
    <source>
        <strain evidence="1 2">14_TX</strain>
    </source>
</reference>
<evidence type="ECO:0000313" key="2">
    <source>
        <dbReference type="Proteomes" id="UP000252731"/>
    </source>
</evidence>
<comment type="caution">
    <text evidence="1">The sequence shown here is derived from an EMBL/GenBank/DDBJ whole genome shotgun (WGS) entry which is preliminary data.</text>
</comment>
<evidence type="ECO:0008006" key="3">
    <source>
        <dbReference type="Google" id="ProtNLM"/>
    </source>
</evidence>
<evidence type="ECO:0000313" key="1">
    <source>
        <dbReference type="EMBL" id="RBP86878.1"/>
    </source>
</evidence>
<sequence>MIKGLGGIFCRTKNLDAVKKWYSEVLKIEMEN</sequence>
<dbReference type="STRING" id="1399.VL14_16760"/>